<organism evidence="3 4">
    <name type="scientific">Armillaria solidipes</name>
    <dbReference type="NCBI Taxonomy" id="1076256"/>
    <lineage>
        <taxon>Eukaryota</taxon>
        <taxon>Fungi</taxon>
        <taxon>Dikarya</taxon>
        <taxon>Basidiomycota</taxon>
        <taxon>Agaricomycotina</taxon>
        <taxon>Agaricomycetes</taxon>
        <taxon>Agaricomycetidae</taxon>
        <taxon>Agaricales</taxon>
        <taxon>Marasmiineae</taxon>
        <taxon>Physalacriaceae</taxon>
        <taxon>Armillaria</taxon>
    </lineage>
</organism>
<feature type="compositionally biased region" description="Polar residues" evidence="1">
    <location>
        <begin position="109"/>
        <end position="121"/>
    </location>
</feature>
<evidence type="ECO:0000313" key="3">
    <source>
        <dbReference type="EMBL" id="PBK68503.1"/>
    </source>
</evidence>
<dbReference type="Proteomes" id="UP000218334">
    <property type="component" value="Unassembled WGS sequence"/>
</dbReference>
<accession>A0A2H3BX88</accession>
<reference evidence="4" key="1">
    <citation type="journal article" date="2017" name="Nat. Ecol. Evol.">
        <title>Genome expansion and lineage-specific genetic innovations in the forest pathogenic fungi Armillaria.</title>
        <authorList>
            <person name="Sipos G."/>
            <person name="Prasanna A.N."/>
            <person name="Walter M.C."/>
            <person name="O'Connor E."/>
            <person name="Balint B."/>
            <person name="Krizsan K."/>
            <person name="Kiss B."/>
            <person name="Hess J."/>
            <person name="Varga T."/>
            <person name="Slot J."/>
            <person name="Riley R."/>
            <person name="Boka B."/>
            <person name="Rigling D."/>
            <person name="Barry K."/>
            <person name="Lee J."/>
            <person name="Mihaltcheva S."/>
            <person name="LaButti K."/>
            <person name="Lipzen A."/>
            <person name="Waldron R."/>
            <person name="Moloney N.M."/>
            <person name="Sperisen C."/>
            <person name="Kredics L."/>
            <person name="Vagvoelgyi C."/>
            <person name="Patrignani A."/>
            <person name="Fitzpatrick D."/>
            <person name="Nagy I."/>
            <person name="Doyle S."/>
            <person name="Anderson J.B."/>
            <person name="Grigoriev I.V."/>
            <person name="Gueldener U."/>
            <person name="Muensterkoetter M."/>
            <person name="Nagy L.G."/>
        </authorList>
    </citation>
    <scope>NUCLEOTIDE SEQUENCE [LARGE SCALE GENOMIC DNA]</scope>
    <source>
        <strain evidence="4">28-4</strain>
    </source>
</reference>
<dbReference type="InterPro" id="IPR036191">
    <property type="entry name" value="RRF_sf"/>
</dbReference>
<feature type="region of interest" description="Disordered" evidence="1">
    <location>
        <begin position="104"/>
        <end position="129"/>
    </location>
</feature>
<dbReference type="AlphaFoldDB" id="A0A2H3BX88"/>
<dbReference type="Gene3D" id="3.30.1360.40">
    <property type="match status" value="1"/>
</dbReference>
<gene>
    <name evidence="3" type="ORF">ARMSODRAFT_975907</name>
</gene>
<protein>
    <recommendedName>
        <fullName evidence="2">Ribosome recycling factor domain-containing protein</fullName>
    </recommendedName>
</protein>
<dbReference type="STRING" id="1076256.A0A2H3BX88"/>
<dbReference type="EMBL" id="KZ293432">
    <property type="protein sequence ID" value="PBK68503.1"/>
    <property type="molecule type" value="Genomic_DNA"/>
</dbReference>
<dbReference type="Pfam" id="PF01765">
    <property type="entry name" value="RRF"/>
    <property type="match status" value="1"/>
</dbReference>
<name>A0A2H3BX88_9AGAR</name>
<evidence type="ECO:0000256" key="1">
    <source>
        <dbReference type="SAM" id="MobiDB-lite"/>
    </source>
</evidence>
<proteinExistence type="predicted"/>
<dbReference type="SUPFAM" id="SSF55194">
    <property type="entry name" value="Ribosome recycling factor, RRF"/>
    <property type="match status" value="1"/>
</dbReference>
<evidence type="ECO:0000259" key="2">
    <source>
        <dbReference type="Pfam" id="PF01765"/>
    </source>
</evidence>
<evidence type="ECO:0000313" key="4">
    <source>
        <dbReference type="Proteomes" id="UP000218334"/>
    </source>
</evidence>
<dbReference type="Gene3D" id="1.10.132.20">
    <property type="entry name" value="Ribosome-recycling factor"/>
    <property type="match status" value="1"/>
</dbReference>
<sequence length="265" mass="29806">MSPWASDYRMRSTEESSEQYYPSLRAAYLAHTTTSVFSFVQFGLKWLYAGRLQSNSPSHKVTFVYSGSVGRAQFLHTICLLLRPPNSPLRFPSLRLPARGRNYAKKARSTSSLKPGSQQPLTKPADIAEHEKCEEKMKASVEWLRRDCADASARAAGRVTPALLANVRDWKRYPSITPQRQDTRTLRIPVPKPTLGTESSVVTAAGKKAEDARMQCRKLHQASVKKGKYEKRSIELEVFQDLLDKHIADIDKIVAGMKKTLGLSR</sequence>
<dbReference type="InterPro" id="IPR023584">
    <property type="entry name" value="Ribosome_recyc_fac_dom"/>
</dbReference>
<keyword evidence="4" id="KW-1185">Reference proteome</keyword>
<feature type="domain" description="Ribosome recycling factor" evidence="2">
    <location>
        <begin position="176"/>
        <end position="260"/>
    </location>
</feature>